<dbReference type="EMBL" id="CAJVCE010000010">
    <property type="protein sequence ID" value="CAG7646968.1"/>
    <property type="molecule type" value="Genomic_DNA"/>
</dbReference>
<accession>A0ABN7TME6</accession>
<protein>
    <recommendedName>
        <fullName evidence="4">HNH endonuclease</fullName>
    </recommendedName>
</protein>
<sequence length="92" mass="10362">MAFYSRELVYGLVAAVIILALIWIVASRKRSRKGPTPLQRKKLSLQKQSCSYCKQKVSPKELTFYAGPVHGKVVGVCRKCKPQAERQSLARL</sequence>
<evidence type="ECO:0000313" key="3">
    <source>
        <dbReference type="Proteomes" id="UP000730618"/>
    </source>
</evidence>
<evidence type="ECO:0008006" key="4">
    <source>
        <dbReference type="Google" id="ProtNLM"/>
    </source>
</evidence>
<keyword evidence="1" id="KW-0472">Membrane</keyword>
<dbReference type="Proteomes" id="UP000730618">
    <property type="component" value="Unassembled WGS sequence"/>
</dbReference>
<name>A0ABN7TME6_9BACL</name>
<gene>
    <name evidence="2" type="ORF">PAECIP111802_03876</name>
</gene>
<comment type="caution">
    <text evidence="2">The sequence shown here is derived from an EMBL/GenBank/DDBJ whole genome shotgun (WGS) entry which is preliminary data.</text>
</comment>
<evidence type="ECO:0000256" key="1">
    <source>
        <dbReference type="SAM" id="Phobius"/>
    </source>
</evidence>
<keyword evidence="1" id="KW-1133">Transmembrane helix</keyword>
<keyword evidence="3" id="KW-1185">Reference proteome</keyword>
<dbReference type="RefSeq" id="WP_218100162.1">
    <property type="nucleotide sequence ID" value="NZ_CAJVCE010000010.1"/>
</dbReference>
<organism evidence="2 3">
    <name type="scientific">Paenibacillus allorhizosphaerae</name>
    <dbReference type="NCBI Taxonomy" id="2849866"/>
    <lineage>
        <taxon>Bacteria</taxon>
        <taxon>Bacillati</taxon>
        <taxon>Bacillota</taxon>
        <taxon>Bacilli</taxon>
        <taxon>Bacillales</taxon>
        <taxon>Paenibacillaceae</taxon>
        <taxon>Paenibacillus</taxon>
    </lineage>
</organism>
<keyword evidence="1" id="KW-0812">Transmembrane</keyword>
<reference evidence="2 3" key="1">
    <citation type="submission" date="2021-06" db="EMBL/GenBank/DDBJ databases">
        <authorList>
            <person name="Criscuolo A."/>
        </authorList>
    </citation>
    <scope>NUCLEOTIDE SEQUENCE [LARGE SCALE GENOMIC DNA]</scope>
    <source>
        <strain evidence="3">CIP 111802</strain>
    </source>
</reference>
<evidence type="ECO:0000313" key="2">
    <source>
        <dbReference type="EMBL" id="CAG7646968.1"/>
    </source>
</evidence>
<feature type="transmembrane region" description="Helical" evidence="1">
    <location>
        <begin position="6"/>
        <end position="26"/>
    </location>
</feature>
<proteinExistence type="predicted"/>